<organism evidence="1 2">
    <name type="scientific">Gossypium raimondii</name>
    <name type="common">Peruvian cotton</name>
    <name type="synonym">Gossypium klotzschianum subsp. raimondii</name>
    <dbReference type="NCBI Taxonomy" id="29730"/>
    <lineage>
        <taxon>Eukaryota</taxon>
        <taxon>Viridiplantae</taxon>
        <taxon>Streptophyta</taxon>
        <taxon>Embryophyta</taxon>
        <taxon>Tracheophyta</taxon>
        <taxon>Spermatophyta</taxon>
        <taxon>Magnoliopsida</taxon>
        <taxon>eudicotyledons</taxon>
        <taxon>Gunneridae</taxon>
        <taxon>Pentapetalae</taxon>
        <taxon>rosids</taxon>
        <taxon>malvids</taxon>
        <taxon>Malvales</taxon>
        <taxon>Malvaceae</taxon>
        <taxon>Malvoideae</taxon>
        <taxon>Gossypium</taxon>
    </lineage>
</organism>
<dbReference type="EMBL" id="JABEZZ010000011">
    <property type="protein sequence ID" value="MBA0599992.1"/>
    <property type="molecule type" value="Genomic_DNA"/>
</dbReference>
<evidence type="ECO:0000313" key="2">
    <source>
        <dbReference type="Proteomes" id="UP000593578"/>
    </source>
</evidence>
<dbReference type="Proteomes" id="UP000593578">
    <property type="component" value="Unassembled WGS sequence"/>
</dbReference>
<accession>A0A7J8QFV5</accession>
<comment type="caution">
    <text evidence="1">The sequence shown here is derived from an EMBL/GenBank/DDBJ whole genome shotgun (WGS) entry which is preliminary data.</text>
</comment>
<reference evidence="1 2" key="1">
    <citation type="journal article" date="2019" name="Genome Biol. Evol.">
        <title>Insights into the evolution of the New World diploid cottons (Gossypium, subgenus Houzingenia) based on genome sequencing.</title>
        <authorList>
            <person name="Grover C.E."/>
            <person name="Arick M.A. 2nd"/>
            <person name="Thrash A."/>
            <person name="Conover J.L."/>
            <person name="Sanders W.S."/>
            <person name="Peterson D.G."/>
            <person name="Frelichowski J.E."/>
            <person name="Scheffler J.A."/>
            <person name="Scheffler B.E."/>
            <person name="Wendel J.F."/>
        </authorList>
    </citation>
    <scope>NUCLEOTIDE SEQUENCE [LARGE SCALE GENOMIC DNA]</scope>
    <source>
        <strain evidence="1">8</strain>
        <tissue evidence="1">Leaf</tissue>
    </source>
</reference>
<name>A0A7J8QFV5_GOSRA</name>
<feature type="non-terminal residue" evidence="1">
    <location>
        <position position="1"/>
    </location>
</feature>
<evidence type="ECO:0000313" key="1">
    <source>
        <dbReference type="EMBL" id="MBA0599992.1"/>
    </source>
</evidence>
<proteinExistence type="predicted"/>
<dbReference type="AlphaFoldDB" id="A0A7J8QFV5"/>
<protein>
    <submittedName>
        <fullName evidence="1">Uncharacterized protein</fullName>
    </submittedName>
</protein>
<gene>
    <name evidence="1" type="ORF">Gorai_006191</name>
</gene>
<sequence>MRETLNAAMDDQTEKLAGKNDTFEAMCRRSTDDRRGGTAIGTW</sequence>